<proteinExistence type="predicted"/>
<protein>
    <submittedName>
        <fullName evidence="2">Uncharacterized protein</fullName>
    </submittedName>
</protein>
<dbReference type="EMBL" id="KB908833">
    <property type="protein sequence ID" value="EOA83136.1"/>
    <property type="molecule type" value="Genomic_DNA"/>
</dbReference>
<dbReference type="Proteomes" id="UP000016935">
    <property type="component" value="Unassembled WGS sequence"/>
</dbReference>
<evidence type="ECO:0000313" key="2">
    <source>
        <dbReference type="EMBL" id="EOA83136.1"/>
    </source>
</evidence>
<accession>R0IDD4</accession>
<feature type="region of interest" description="Disordered" evidence="1">
    <location>
        <begin position="1"/>
        <end position="33"/>
    </location>
</feature>
<feature type="compositionally biased region" description="Low complexity" evidence="1">
    <location>
        <begin position="100"/>
        <end position="116"/>
    </location>
</feature>
<evidence type="ECO:0000256" key="1">
    <source>
        <dbReference type="SAM" id="MobiDB-lite"/>
    </source>
</evidence>
<dbReference type="eggNOG" id="ENOG502RIRI">
    <property type="taxonomic scope" value="Eukaryota"/>
</dbReference>
<gene>
    <name evidence="2" type="ORF">SETTUDRAFT_33459</name>
</gene>
<evidence type="ECO:0000313" key="3">
    <source>
        <dbReference type="Proteomes" id="UP000016935"/>
    </source>
</evidence>
<dbReference type="OrthoDB" id="3785399at2759"/>
<dbReference type="GeneID" id="19403774"/>
<keyword evidence="3" id="KW-1185">Reference proteome</keyword>
<feature type="compositionally biased region" description="Pro residues" evidence="1">
    <location>
        <begin position="1"/>
        <end position="12"/>
    </location>
</feature>
<dbReference type="HOGENOM" id="CLU_2098346_0_0_1"/>
<organism evidence="2 3">
    <name type="scientific">Exserohilum turcicum (strain 28A)</name>
    <name type="common">Northern leaf blight fungus</name>
    <name type="synonym">Setosphaeria turcica</name>
    <dbReference type="NCBI Taxonomy" id="671987"/>
    <lineage>
        <taxon>Eukaryota</taxon>
        <taxon>Fungi</taxon>
        <taxon>Dikarya</taxon>
        <taxon>Ascomycota</taxon>
        <taxon>Pezizomycotina</taxon>
        <taxon>Dothideomycetes</taxon>
        <taxon>Pleosporomycetidae</taxon>
        <taxon>Pleosporales</taxon>
        <taxon>Pleosporineae</taxon>
        <taxon>Pleosporaceae</taxon>
        <taxon>Exserohilum</taxon>
    </lineage>
</organism>
<dbReference type="RefSeq" id="XP_008028784.1">
    <property type="nucleotide sequence ID" value="XM_008030593.1"/>
</dbReference>
<sequence>MSPAPPPHPSFPPLATFSPLRQHPALAHSRSLPSCAPCPDTAAALHAPSTLAAMYHLDGNPAPSDHTLFQDLLKMTTSKWQSLLKKDAVPVPGDASTRPSVSRSSTQLSVSKAKES</sequence>
<feature type="region of interest" description="Disordered" evidence="1">
    <location>
        <begin position="89"/>
        <end position="116"/>
    </location>
</feature>
<dbReference type="AlphaFoldDB" id="R0IDD4"/>
<reference evidence="2 3" key="2">
    <citation type="journal article" date="2013" name="PLoS Genet.">
        <title>Comparative genome structure, secondary metabolite, and effector coding capacity across Cochliobolus pathogens.</title>
        <authorList>
            <person name="Condon B.J."/>
            <person name="Leng Y."/>
            <person name="Wu D."/>
            <person name="Bushley K.E."/>
            <person name="Ohm R.A."/>
            <person name="Otillar R."/>
            <person name="Martin J."/>
            <person name="Schackwitz W."/>
            <person name="Grimwood J."/>
            <person name="MohdZainudin N."/>
            <person name="Xue C."/>
            <person name="Wang R."/>
            <person name="Manning V.A."/>
            <person name="Dhillon B."/>
            <person name="Tu Z.J."/>
            <person name="Steffenson B.J."/>
            <person name="Salamov A."/>
            <person name="Sun H."/>
            <person name="Lowry S."/>
            <person name="LaButti K."/>
            <person name="Han J."/>
            <person name="Copeland A."/>
            <person name="Lindquist E."/>
            <person name="Barry K."/>
            <person name="Schmutz J."/>
            <person name="Baker S.E."/>
            <person name="Ciuffetti L.M."/>
            <person name="Grigoriev I.V."/>
            <person name="Zhong S."/>
            <person name="Turgeon B.G."/>
        </authorList>
    </citation>
    <scope>NUCLEOTIDE SEQUENCE [LARGE SCALE GENOMIC DNA]</scope>
    <source>
        <strain evidence="3">28A</strain>
    </source>
</reference>
<reference evidence="2 3" key="1">
    <citation type="journal article" date="2012" name="PLoS Pathog.">
        <title>Diverse lifestyles and strategies of plant pathogenesis encoded in the genomes of eighteen Dothideomycetes fungi.</title>
        <authorList>
            <person name="Ohm R.A."/>
            <person name="Feau N."/>
            <person name="Henrissat B."/>
            <person name="Schoch C.L."/>
            <person name="Horwitz B.A."/>
            <person name="Barry K.W."/>
            <person name="Condon B.J."/>
            <person name="Copeland A.C."/>
            <person name="Dhillon B."/>
            <person name="Glaser F."/>
            <person name="Hesse C.N."/>
            <person name="Kosti I."/>
            <person name="LaButti K."/>
            <person name="Lindquist E.A."/>
            <person name="Lucas S."/>
            <person name="Salamov A.A."/>
            <person name="Bradshaw R.E."/>
            <person name="Ciuffetti L."/>
            <person name="Hamelin R.C."/>
            <person name="Kema G.H.J."/>
            <person name="Lawrence C."/>
            <person name="Scott J.A."/>
            <person name="Spatafora J.W."/>
            <person name="Turgeon B.G."/>
            <person name="de Wit P.J.G.M."/>
            <person name="Zhong S."/>
            <person name="Goodwin S.B."/>
            <person name="Grigoriev I.V."/>
        </authorList>
    </citation>
    <scope>NUCLEOTIDE SEQUENCE [LARGE SCALE GENOMIC DNA]</scope>
    <source>
        <strain evidence="3">28A</strain>
    </source>
</reference>
<name>R0IDD4_EXST2</name>